<protein>
    <submittedName>
        <fullName evidence="3">SDR family oxidoreductase</fullName>
        <ecNumber evidence="3">1.-.-.-</ecNumber>
    </submittedName>
</protein>
<dbReference type="Proteomes" id="UP001185755">
    <property type="component" value="Unassembled WGS sequence"/>
</dbReference>
<gene>
    <name evidence="3" type="ORF">R3P96_15445</name>
</gene>
<organism evidence="3 4">
    <name type="scientific">Rhodococcoides yunnanense</name>
    <dbReference type="NCBI Taxonomy" id="278209"/>
    <lineage>
        <taxon>Bacteria</taxon>
        <taxon>Bacillati</taxon>
        <taxon>Actinomycetota</taxon>
        <taxon>Actinomycetes</taxon>
        <taxon>Mycobacteriales</taxon>
        <taxon>Nocardiaceae</taxon>
        <taxon>Rhodococcoides</taxon>
    </lineage>
</organism>
<accession>A0ABU4BET9</accession>
<dbReference type="InterPro" id="IPR002347">
    <property type="entry name" value="SDR_fam"/>
</dbReference>
<dbReference type="InterPro" id="IPR036291">
    <property type="entry name" value="NAD(P)-bd_dom_sf"/>
</dbReference>
<dbReference type="PROSITE" id="PS00061">
    <property type="entry name" value="ADH_SHORT"/>
    <property type="match status" value="1"/>
</dbReference>
<keyword evidence="4" id="KW-1185">Reference proteome</keyword>
<dbReference type="PRINTS" id="PR00080">
    <property type="entry name" value="SDRFAMILY"/>
</dbReference>
<evidence type="ECO:0000256" key="2">
    <source>
        <dbReference type="ARBA" id="ARBA00023002"/>
    </source>
</evidence>
<proteinExistence type="inferred from homology"/>
<evidence type="ECO:0000313" key="3">
    <source>
        <dbReference type="EMBL" id="MDV6262732.1"/>
    </source>
</evidence>
<comment type="similarity">
    <text evidence="1">Belongs to the short-chain dehydrogenases/reductases (SDR) family.</text>
</comment>
<name>A0ABU4BET9_9NOCA</name>
<dbReference type="Gene3D" id="3.40.50.720">
    <property type="entry name" value="NAD(P)-binding Rossmann-like Domain"/>
    <property type="match status" value="1"/>
</dbReference>
<dbReference type="PANTHER" id="PTHR24321">
    <property type="entry name" value="DEHYDROGENASES, SHORT CHAIN"/>
    <property type="match status" value="1"/>
</dbReference>
<reference evidence="3 4" key="1">
    <citation type="submission" date="2023-10" db="EMBL/GenBank/DDBJ databases">
        <title>Development of a sustainable strategy for remediation of hydrocarbon-contaminated territories based on the waste exchange concept.</title>
        <authorList>
            <person name="Krivoruchko A."/>
        </authorList>
    </citation>
    <scope>NUCLEOTIDE SEQUENCE [LARGE SCALE GENOMIC DNA]</scope>
    <source>
        <strain evidence="3 4">IEGM 1323</strain>
    </source>
</reference>
<dbReference type="PRINTS" id="PR00081">
    <property type="entry name" value="GDHRDH"/>
</dbReference>
<evidence type="ECO:0000313" key="4">
    <source>
        <dbReference type="Proteomes" id="UP001185755"/>
    </source>
</evidence>
<sequence length="234" mass="24012">MAAIVTGAGSGIGRAVALELSSNGSAEETVRLSTGTVLAHHADVSKPDEVAAYVERAVGDLGVPDKFFNNAGIAGCNRSIVDMSIDEWSSTLSVNLDGMFYGLKYVLPHMIAAGRGQVVNTGSIASLQGAANRADYVASKHAVLGLTRTAAAEVREHGVAVNCICPGSTDTPIIGKFRALLSRDGQAIPTLGVGGRGMATAEEVARAVAFLLRADLPFMTGSALSMDGGMSGQY</sequence>
<dbReference type="EC" id="1.-.-.-" evidence="3"/>
<dbReference type="InterPro" id="IPR020904">
    <property type="entry name" value="Sc_DH/Rdtase_CS"/>
</dbReference>
<dbReference type="PANTHER" id="PTHR24321:SF8">
    <property type="entry name" value="ESTRADIOL 17-BETA-DEHYDROGENASE 8-RELATED"/>
    <property type="match status" value="1"/>
</dbReference>
<dbReference type="RefSeq" id="WP_317565053.1">
    <property type="nucleotide sequence ID" value="NZ_JAWLJX010000004.1"/>
</dbReference>
<comment type="caution">
    <text evidence="3">The sequence shown here is derived from an EMBL/GenBank/DDBJ whole genome shotgun (WGS) entry which is preliminary data.</text>
</comment>
<dbReference type="GO" id="GO:0016491">
    <property type="term" value="F:oxidoreductase activity"/>
    <property type="evidence" value="ECO:0007669"/>
    <property type="project" value="UniProtKB-KW"/>
</dbReference>
<keyword evidence="2 3" id="KW-0560">Oxidoreductase</keyword>
<evidence type="ECO:0000256" key="1">
    <source>
        <dbReference type="ARBA" id="ARBA00006484"/>
    </source>
</evidence>
<dbReference type="EMBL" id="JAWLJX010000004">
    <property type="protein sequence ID" value="MDV6262732.1"/>
    <property type="molecule type" value="Genomic_DNA"/>
</dbReference>
<dbReference type="SUPFAM" id="SSF51735">
    <property type="entry name" value="NAD(P)-binding Rossmann-fold domains"/>
    <property type="match status" value="1"/>
</dbReference>
<dbReference type="CDD" id="cd05233">
    <property type="entry name" value="SDR_c"/>
    <property type="match status" value="1"/>
</dbReference>
<dbReference type="Pfam" id="PF13561">
    <property type="entry name" value="adh_short_C2"/>
    <property type="match status" value="1"/>
</dbReference>